<comment type="similarity">
    <text evidence="1 4">Belongs to the eukaryotic ribosomal protein eS19 family.</text>
</comment>
<reference evidence="5 6" key="1">
    <citation type="journal article" date="2003" name="Proc. Natl. Acad. Sci. U.S.A.">
        <title>The genome of Nanoarchaeum equitans: insights into early archaeal evolution and derived parasitism.</title>
        <authorList>
            <person name="Waters E."/>
            <person name="Hohn M.J."/>
            <person name="Ahel I."/>
            <person name="Graham D.E."/>
            <person name="Adams M.D."/>
            <person name="Barnstead M."/>
            <person name="Beeson K.Y."/>
            <person name="Bibbs L."/>
            <person name="Bolanos R."/>
            <person name="Keller M."/>
            <person name="Kretz K."/>
            <person name="Lin X."/>
            <person name="Mathur E."/>
            <person name="Ni J."/>
            <person name="Podar M."/>
            <person name="Richardson T."/>
            <person name="Sutton G.G."/>
            <person name="Simon M."/>
            <person name="Soll D."/>
            <person name="Stetter K.O."/>
            <person name="Short J.M."/>
            <person name="Noordewier M."/>
        </authorList>
    </citation>
    <scope>NUCLEOTIDE SEQUENCE [LARGE SCALE GENOMIC DNA]</scope>
    <source>
        <strain evidence="5 6">Kin4-M</strain>
    </source>
</reference>
<dbReference type="GO" id="GO:0000028">
    <property type="term" value="P:ribosomal small subunit assembly"/>
    <property type="evidence" value="ECO:0007669"/>
    <property type="project" value="TreeGrafter"/>
</dbReference>
<name>Q74NC9_NANEQ</name>
<gene>
    <name evidence="4" type="primary">rps19e</name>
    <name evidence="5" type="ordered locus">NEQ187</name>
</gene>
<dbReference type="InterPro" id="IPR027548">
    <property type="entry name" value="Ribosomal_eS19_archaeal"/>
</dbReference>
<evidence type="ECO:0000256" key="1">
    <source>
        <dbReference type="ARBA" id="ARBA00010014"/>
    </source>
</evidence>
<dbReference type="GO" id="GO:0003723">
    <property type="term" value="F:RNA binding"/>
    <property type="evidence" value="ECO:0007669"/>
    <property type="project" value="TreeGrafter"/>
</dbReference>
<dbReference type="NCBIfam" id="NF006811">
    <property type="entry name" value="PRK09333.1"/>
    <property type="match status" value="1"/>
</dbReference>
<keyword evidence="2 4" id="KW-0689">Ribosomal protein</keyword>
<dbReference type="GO" id="GO:0022627">
    <property type="term" value="C:cytosolic small ribosomal subunit"/>
    <property type="evidence" value="ECO:0007669"/>
    <property type="project" value="TreeGrafter"/>
</dbReference>
<dbReference type="Pfam" id="PF01090">
    <property type="entry name" value="Ribosomal_S19e"/>
    <property type="match status" value="1"/>
</dbReference>
<dbReference type="GO" id="GO:0003735">
    <property type="term" value="F:structural constituent of ribosome"/>
    <property type="evidence" value="ECO:0007669"/>
    <property type="project" value="InterPro"/>
</dbReference>
<dbReference type="InterPro" id="IPR036390">
    <property type="entry name" value="WH_DNA-bd_sf"/>
</dbReference>
<dbReference type="InterPro" id="IPR001266">
    <property type="entry name" value="Ribosomal_eS19"/>
</dbReference>
<dbReference type="STRING" id="228908.NEQ187"/>
<dbReference type="SMART" id="SM01413">
    <property type="entry name" value="Ribosomal_S19e"/>
    <property type="match status" value="1"/>
</dbReference>
<comment type="function">
    <text evidence="4">May be involved in maturation of the 30S ribosomal subunit.</text>
</comment>
<dbReference type="Gene3D" id="1.10.10.10">
    <property type="entry name" value="Winged helix-like DNA-binding domain superfamily/Winged helix DNA-binding domain"/>
    <property type="match status" value="1"/>
</dbReference>
<keyword evidence="6" id="KW-1185">Reference proteome</keyword>
<evidence type="ECO:0000313" key="5">
    <source>
        <dbReference type="EMBL" id="AAR39042.1"/>
    </source>
</evidence>
<protein>
    <recommendedName>
        <fullName evidence="4">Small ribosomal subunit protein eS19</fullName>
    </recommendedName>
</protein>
<evidence type="ECO:0000256" key="4">
    <source>
        <dbReference type="HAMAP-Rule" id="MF_01474"/>
    </source>
</evidence>
<dbReference type="EMBL" id="AE017199">
    <property type="protein sequence ID" value="AAR39042.1"/>
    <property type="molecule type" value="Genomic_DNA"/>
</dbReference>
<dbReference type="GO" id="GO:0006412">
    <property type="term" value="P:translation"/>
    <property type="evidence" value="ECO:0007669"/>
    <property type="project" value="UniProtKB-UniRule"/>
</dbReference>
<evidence type="ECO:0000256" key="2">
    <source>
        <dbReference type="ARBA" id="ARBA00022980"/>
    </source>
</evidence>
<dbReference type="Proteomes" id="UP000000578">
    <property type="component" value="Chromosome"/>
</dbReference>
<evidence type="ECO:0000256" key="3">
    <source>
        <dbReference type="ARBA" id="ARBA00023274"/>
    </source>
</evidence>
<dbReference type="HAMAP" id="MF_01474">
    <property type="entry name" value="Ribosomal_eS19"/>
    <property type="match status" value="1"/>
</dbReference>
<dbReference type="InterPro" id="IPR036388">
    <property type="entry name" value="WH-like_DNA-bd_sf"/>
</dbReference>
<evidence type="ECO:0000313" key="6">
    <source>
        <dbReference type="Proteomes" id="UP000000578"/>
    </source>
</evidence>
<dbReference type="FunFam" id="1.10.10.10:FF:000118">
    <property type="entry name" value="40S ribosomal protein S19"/>
    <property type="match status" value="1"/>
</dbReference>
<dbReference type="KEGG" id="neq:NEQ187"/>
<accession>Q74NC9</accession>
<organism evidence="5 6">
    <name type="scientific">Nanoarchaeum equitans (strain Kin4-M)</name>
    <dbReference type="NCBI Taxonomy" id="228908"/>
    <lineage>
        <taxon>Archaea</taxon>
        <taxon>Nanobdellota</taxon>
        <taxon>Candidatus Nanoarchaeia</taxon>
        <taxon>Nanoarchaeales</taxon>
        <taxon>Nanoarchaeaceae</taxon>
        <taxon>Nanoarchaeum</taxon>
    </lineage>
</organism>
<dbReference type="PANTHER" id="PTHR11710">
    <property type="entry name" value="40S RIBOSOMAL PROTEIN S19"/>
    <property type="match status" value="1"/>
</dbReference>
<sequence length="162" mass="18908">MLPMVTVKDVPGQLMVEKLSEVLKQYEELKPPEWAKFIKTNPANERPPDEPVEVWWYKRVASVLRRVYLLGPIGLSRLRKYYGGTKRRRHGMRKRHKVKGSGKLLRYILQQLEKAGLIQWVDSPRKGRAITKKGKELLDKVAEEVAKEYYKGEPKISLEVKL</sequence>
<dbReference type="AlphaFoldDB" id="Q74NC9"/>
<dbReference type="PANTHER" id="PTHR11710:SF0">
    <property type="entry name" value="40S RIBOSOMAL PROTEIN S19"/>
    <property type="match status" value="1"/>
</dbReference>
<dbReference type="SUPFAM" id="SSF46785">
    <property type="entry name" value="Winged helix' DNA-binding domain"/>
    <property type="match status" value="1"/>
</dbReference>
<keyword evidence="3 4" id="KW-0687">Ribonucleoprotein</keyword>
<dbReference type="EnsemblBacteria" id="AAR39042">
    <property type="protein sequence ID" value="AAR39042"/>
    <property type="gene ID" value="NEQ187"/>
</dbReference>
<dbReference type="HOGENOM" id="CLU_108559_1_0_2"/>
<proteinExistence type="inferred from homology"/>
<comment type="subunit">
    <text evidence="4">Part of the 30S ribosomal subunit.</text>
</comment>